<dbReference type="Gene3D" id="3.50.50.60">
    <property type="entry name" value="FAD/NAD(P)-binding domain"/>
    <property type="match status" value="1"/>
</dbReference>
<accession>A0ABZ1TU72</accession>
<evidence type="ECO:0000256" key="2">
    <source>
        <dbReference type="ARBA" id="ARBA00007801"/>
    </source>
</evidence>
<evidence type="ECO:0000313" key="7">
    <source>
        <dbReference type="Proteomes" id="UP001432222"/>
    </source>
</evidence>
<dbReference type="Gene3D" id="3.40.30.120">
    <property type="match status" value="1"/>
</dbReference>
<keyword evidence="6" id="KW-0503">Monooxygenase</keyword>
<evidence type="ECO:0000256" key="3">
    <source>
        <dbReference type="ARBA" id="ARBA00022630"/>
    </source>
</evidence>
<dbReference type="Pfam" id="PF01494">
    <property type="entry name" value="FAD_binding_3"/>
    <property type="match status" value="2"/>
</dbReference>
<dbReference type="InterPro" id="IPR002938">
    <property type="entry name" value="FAD-bd"/>
</dbReference>
<sequence length="552" mass="58411">MADTETEVLVVGAGPVGLTAAAELRRRGVGCRIVDRLDRPQPYAKAVGIQPRTLEVWEAMGLVDRVLDEAVPLLGQLTFVDGEPGPRLELDLPAEVPYRFAALPQDTTERLLTEHLAGFGTRVERGTELLGLDQGDDQGEDHVRASLSTPDGPAVLRARYVLGCDGAHSRVRRAIGVDFAGDAFPEHYMLGDVEVDWDLPGGYGVRCLRRTGDGAPDDVLVCIPLPGHRRYRVSMLVPSGPEDAAGGADAGEVGEVAHGLAGGQGPGLADIQAVLDRLSPRPATAGALRWSSVFRISHRLADRYRVGRVFLAGDAAHIHPPTGAQGMNTGVQDAYNLAWKLALALRGAAAEGLLDSYHAERHPVGAEVVGRTVRHARGEADADDLTTVLLRQAQLLVNYRGGPLGNEDDATGAGPRAGDRAPDCTGLERPLAAFPQRLFDLLRARPHHALLLYAGAGADGVARAERLHALADAARAAAHGLLDVHVVLAGAAPAPPEGLLLPYARDAAGSFRAAYAPADGEAFVVRPDGYLAARLPAPTPADLTTHLRRTFR</sequence>
<dbReference type="GO" id="GO:0004497">
    <property type="term" value="F:monooxygenase activity"/>
    <property type="evidence" value="ECO:0007669"/>
    <property type="project" value="UniProtKB-KW"/>
</dbReference>
<dbReference type="InterPro" id="IPR036249">
    <property type="entry name" value="Thioredoxin-like_sf"/>
</dbReference>
<dbReference type="EMBL" id="CP108110">
    <property type="protein sequence ID" value="WUQ82512.1"/>
    <property type="molecule type" value="Genomic_DNA"/>
</dbReference>
<keyword evidence="7" id="KW-1185">Reference proteome</keyword>
<feature type="domain" description="FAD-binding" evidence="5">
    <location>
        <begin position="271"/>
        <end position="371"/>
    </location>
</feature>
<dbReference type="Gene3D" id="3.30.70.2450">
    <property type="match status" value="1"/>
</dbReference>
<comment type="cofactor">
    <cofactor evidence="1">
        <name>FAD</name>
        <dbReference type="ChEBI" id="CHEBI:57692"/>
    </cofactor>
</comment>
<dbReference type="PANTHER" id="PTHR43004">
    <property type="entry name" value="TRK SYSTEM POTASSIUM UPTAKE PROTEIN"/>
    <property type="match status" value="1"/>
</dbReference>
<dbReference type="SUPFAM" id="SSF51905">
    <property type="entry name" value="FAD/NAD(P)-binding domain"/>
    <property type="match status" value="1"/>
</dbReference>
<dbReference type="InterPro" id="IPR036188">
    <property type="entry name" value="FAD/NAD-bd_sf"/>
</dbReference>
<dbReference type="Proteomes" id="UP001432222">
    <property type="component" value="Chromosome"/>
</dbReference>
<keyword evidence="3" id="KW-0285">Flavoprotein</keyword>
<organism evidence="6 7">
    <name type="scientific">Kitasatospora purpeofusca</name>
    <dbReference type="NCBI Taxonomy" id="67352"/>
    <lineage>
        <taxon>Bacteria</taxon>
        <taxon>Bacillati</taxon>
        <taxon>Actinomycetota</taxon>
        <taxon>Actinomycetes</taxon>
        <taxon>Kitasatosporales</taxon>
        <taxon>Streptomycetaceae</taxon>
        <taxon>Kitasatospora</taxon>
    </lineage>
</organism>
<proteinExistence type="inferred from homology"/>
<evidence type="ECO:0000256" key="4">
    <source>
        <dbReference type="ARBA" id="ARBA00022827"/>
    </source>
</evidence>
<name>A0ABZ1TU72_9ACTN</name>
<dbReference type="InterPro" id="IPR050641">
    <property type="entry name" value="RIFMO-like"/>
</dbReference>
<dbReference type="RefSeq" id="WP_328953567.1">
    <property type="nucleotide sequence ID" value="NZ_CP108110.1"/>
</dbReference>
<keyword evidence="6" id="KW-0560">Oxidoreductase</keyword>
<evidence type="ECO:0000313" key="6">
    <source>
        <dbReference type="EMBL" id="WUQ82512.1"/>
    </source>
</evidence>
<reference evidence="6" key="1">
    <citation type="submission" date="2022-10" db="EMBL/GenBank/DDBJ databases">
        <title>The complete genomes of actinobacterial strains from the NBC collection.</title>
        <authorList>
            <person name="Joergensen T.S."/>
            <person name="Alvarez Arevalo M."/>
            <person name="Sterndorff E.B."/>
            <person name="Faurdal D."/>
            <person name="Vuksanovic O."/>
            <person name="Mourched A.-S."/>
            <person name="Charusanti P."/>
            <person name="Shaw S."/>
            <person name="Blin K."/>
            <person name="Weber T."/>
        </authorList>
    </citation>
    <scope>NUCLEOTIDE SEQUENCE</scope>
    <source>
        <strain evidence="6">NBC_00222</strain>
    </source>
</reference>
<dbReference type="PRINTS" id="PR00420">
    <property type="entry name" value="RNGMNOXGNASE"/>
</dbReference>
<keyword evidence="4" id="KW-0274">FAD</keyword>
<protein>
    <submittedName>
        <fullName evidence="6">FAD-dependent monooxygenase</fullName>
    </submittedName>
</protein>
<dbReference type="PANTHER" id="PTHR43004:SF19">
    <property type="entry name" value="BINDING MONOOXYGENASE, PUTATIVE (JCVI)-RELATED"/>
    <property type="match status" value="1"/>
</dbReference>
<evidence type="ECO:0000256" key="1">
    <source>
        <dbReference type="ARBA" id="ARBA00001974"/>
    </source>
</evidence>
<feature type="domain" description="FAD-binding" evidence="5">
    <location>
        <begin position="5"/>
        <end position="200"/>
    </location>
</feature>
<dbReference type="SUPFAM" id="SSF52833">
    <property type="entry name" value="Thioredoxin-like"/>
    <property type="match status" value="1"/>
</dbReference>
<comment type="similarity">
    <text evidence="2">Belongs to the PheA/TfdB FAD monooxygenase family.</text>
</comment>
<evidence type="ECO:0000259" key="5">
    <source>
        <dbReference type="Pfam" id="PF01494"/>
    </source>
</evidence>
<gene>
    <name evidence="6" type="ORF">OHA16_05690</name>
</gene>